<comment type="caution">
    <text evidence="2">The sequence shown here is derived from an EMBL/GenBank/DDBJ whole genome shotgun (WGS) entry which is preliminary data.</text>
</comment>
<evidence type="ECO:0000313" key="3">
    <source>
        <dbReference type="Proteomes" id="UP000558113"/>
    </source>
</evidence>
<reference evidence="2 3" key="1">
    <citation type="submission" date="2020-01" db="EMBL/GenBank/DDBJ databases">
        <title>Paenibacillus soybeanensis sp. nov. isolated from the nodules of soybean (Glycine max(L.) Merr).</title>
        <authorList>
            <person name="Wang H."/>
        </authorList>
    </citation>
    <scope>NUCLEOTIDE SEQUENCE [LARGE SCALE GENOMIC DNA]</scope>
    <source>
        <strain evidence="2 3">DSM 23054</strain>
    </source>
</reference>
<dbReference type="OrthoDB" id="9801997at2"/>
<dbReference type="InterPro" id="IPR004675">
    <property type="entry name" value="AhpD_core"/>
</dbReference>
<dbReference type="Gene3D" id="1.20.1290.10">
    <property type="entry name" value="AhpD-like"/>
    <property type="match status" value="1"/>
</dbReference>
<dbReference type="PANTHER" id="PTHR34846:SF10">
    <property type="entry name" value="CYTOPLASMIC PROTEIN"/>
    <property type="match status" value="1"/>
</dbReference>
<evidence type="ECO:0000313" key="2">
    <source>
        <dbReference type="EMBL" id="NBC68628.1"/>
    </source>
</evidence>
<accession>A0A7X5BVR9</accession>
<protein>
    <submittedName>
        <fullName evidence="2">Carboxymuconolactone decarboxylase family protein</fullName>
    </submittedName>
</protein>
<organism evidence="2 3">
    <name type="scientific">Paenibacillus sacheonensis</name>
    <dbReference type="NCBI Taxonomy" id="742054"/>
    <lineage>
        <taxon>Bacteria</taxon>
        <taxon>Bacillati</taxon>
        <taxon>Bacillota</taxon>
        <taxon>Bacilli</taxon>
        <taxon>Bacillales</taxon>
        <taxon>Paenibacillaceae</taxon>
        <taxon>Paenibacillus</taxon>
    </lineage>
</organism>
<dbReference type="Proteomes" id="UP000558113">
    <property type="component" value="Unassembled WGS sequence"/>
</dbReference>
<evidence type="ECO:0000259" key="1">
    <source>
        <dbReference type="Pfam" id="PF02627"/>
    </source>
</evidence>
<dbReference type="NCBIfam" id="TIGR00778">
    <property type="entry name" value="ahpD_dom"/>
    <property type="match status" value="1"/>
</dbReference>
<sequence length="157" mass="17950">MTQRINFAQRSPDLFKKFLAFTNALGKSSIEEGILHLVSIRISQLNGCDFCLDMHVKQAAIYGENEQRLDQIAGWRESALFTPRERAALTWTDILTRLPDQGVPDEVYDRVREELSEQEIADLSFLIVSVNGWDRINIGFKTESGRSTRNEASTWPM</sequence>
<dbReference type="AlphaFoldDB" id="A0A7X5BVR9"/>
<name>A0A7X5BVR9_9BACL</name>
<dbReference type="GO" id="GO:0051920">
    <property type="term" value="F:peroxiredoxin activity"/>
    <property type="evidence" value="ECO:0007669"/>
    <property type="project" value="InterPro"/>
</dbReference>
<feature type="domain" description="Carboxymuconolactone decarboxylase-like" evidence="1">
    <location>
        <begin position="12"/>
        <end position="92"/>
    </location>
</feature>
<gene>
    <name evidence="2" type="ORF">GT003_06485</name>
</gene>
<dbReference type="InterPro" id="IPR003779">
    <property type="entry name" value="CMD-like"/>
</dbReference>
<dbReference type="Pfam" id="PF02627">
    <property type="entry name" value="CMD"/>
    <property type="match status" value="1"/>
</dbReference>
<dbReference type="InterPro" id="IPR029032">
    <property type="entry name" value="AhpD-like"/>
</dbReference>
<keyword evidence="3" id="KW-1185">Reference proteome</keyword>
<dbReference type="RefSeq" id="WP_161695650.1">
    <property type="nucleotide sequence ID" value="NZ_JAAAMU010000003.1"/>
</dbReference>
<proteinExistence type="predicted"/>
<dbReference type="PANTHER" id="PTHR34846">
    <property type="entry name" value="4-CARBOXYMUCONOLACTONE DECARBOXYLASE FAMILY PROTEIN (AFU_ORTHOLOGUE AFUA_6G11590)"/>
    <property type="match status" value="1"/>
</dbReference>
<dbReference type="SUPFAM" id="SSF69118">
    <property type="entry name" value="AhpD-like"/>
    <property type="match status" value="1"/>
</dbReference>
<dbReference type="EMBL" id="JAAAMU010000003">
    <property type="protein sequence ID" value="NBC68628.1"/>
    <property type="molecule type" value="Genomic_DNA"/>
</dbReference>